<proteinExistence type="predicted"/>
<comment type="caution">
    <text evidence="1">The sequence shown here is derived from an EMBL/GenBank/DDBJ whole genome shotgun (WGS) entry which is preliminary data.</text>
</comment>
<evidence type="ECO:0000313" key="1">
    <source>
        <dbReference type="EMBL" id="THV42125.1"/>
    </source>
</evidence>
<name>A0A4S8QGM8_9ACTN</name>
<dbReference type="RefSeq" id="WP_136533970.1">
    <property type="nucleotide sequence ID" value="NZ_STGY01000029.1"/>
</dbReference>
<sequence>MPEPSSKQHQRNTSLYLQELLASESYSFHWRRYPTERQRQLPRISVARVLAGYLLRRGETFNEKGIRDKVSRAFSSREPIIPEDTLKLFIQAFEISDIDAETLRKLRRGEGLQRVAVRDLPEPENGLPPPPPYQIIGLREYHYIGSDGNPTIHRTIRDIRSTADRLESIRYTFDTDQVDVKQINGGTPSDPYLLPNGLSTVDITLPRPLGIADDHSIEFVTRFKNRELLDPNFRRVAHRRIEGLSIRVEFHPECLPAKVWWAEWKDYRPPNDEVISRQPVALDAEHAVYHRLHAAERAVVGFEWEFSGLEG</sequence>
<dbReference type="AlphaFoldDB" id="A0A4S8QGM8"/>
<dbReference type="EMBL" id="STGY01000029">
    <property type="protein sequence ID" value="THV42125.1"/>
    <property type="molecule type" value="Genomic_DNA"/>
</dbReference>
<keyword evidence="2" id="KW-1185">Reference proteome</keyword>
<gene>
    <name evidence="1" type="ORF">FAB82_07740</name>
</gene>
<accession>A0A4S8QGM8</accession>
<protein>
    <submittedName>
        <fullName evidence="1">Uncharacterized protein</fullName>
    </submittedName>
</protein>
<dbReference type="OrthoDB" id="3205593at2"/>
<reference evidence="2" key="1">
    <citation type="submission" date="2019-04" db="EMBL/GenBank/DDBJ databases">
        <title>Nocardioides xinjiangensis sp. nov.</title>
        <authorList>
            <person name="Liu S."/>
        </authorList>
    </citation>
    <scope>NUCLEOTIDE SEQUENCE [LARGE SCALE GENOMIC DNA]</scope>
    <source>
        <strain evidence="2">18</strain>
    </source>
</reference>
<reference evidence="1 2" key="2">
    <citation type="submission" date="2019-05" db="EMBL/GenBank/DDBJ databases">
        <title>Glycomyces buryatensis sp. nov.</title>
        <authorList>
            <person name="Nikitina E."/>
        </authorList>
    </citation>
    <scope>NUCLEOTIDE SEQUENCE [LARGE SCALE GENOMIC DNA]</scope>
    <source>
        <strain evidence="1 2">18</strain>
    </source>
</reference>
<evidence type="ECO:0000313" key="2">
    <source>
        <dbReference type="Proteomes" id="UP000308760"/>
    </source>
</evidence>
<dbReference type="Proteomes" id="UP000308760">
    <property type="component" value="Unassembled WGS sequence"/>
</dbReference>
<organism evidence="1 2">
    <name type="scientific">Glycomyces buryatensis</name>
    <dbReference type="NCBI Taxonomy" id="2570927"/>
    <lineage>
        <taxon>Bacteria</taxon>
        <taxon>Bacillati</taxon>
        <taxon>Actinomycetota</taxon>
        <taxon>Actinomycetes</taxon>
        <taxon>Glycomycetales</taxon>
        <taxon>Glycomycetaceae</taxon>
        <taxon>Glycomyces</taxon>
    </lineage>
</organism>